<dbReference type="PANTHER" id="PTHR24220:SF666">
    <property type="entry name" value="HEMIN IMPORT ATP-BINDING PROTEIN HRTA-RELATED"/>
    <property type="match status" value="1"/>
</dbReference>
<feature type="domain" description="ABC transporter" evidence="5">
    <location>
        <begin position="44"/>
        <end position="106"/>
    </location>
</feature>
<name>A0AAD1KQ45_9ACTN</name>
<dbReference type="GO" id="GO:0005886">
    <property type="term" value="C:plasma membrane"/>
    <property type="evidence" value="ECO:0007669"/>
    <property type="project" value="UniProtKB-SubCell"/>
</dbReference>
<keyword evidence="4" id="KW-0812">Transmembrane</keyword>
<comment type="subcellular location">
    <subcellularLocation>
        <location evidence="1">Cell membrane</location>
    </subcellularLocation>
</comment>
<keyword evidence="4" id="KW-1133">Transmembrane helix</keyword>
<evidence type="ECO:0000256" key="4">
    <source>
        <dbReference type="SAM" id="Phobius"/>
    </source>
</evidence>
<dbReference type="PANTHER" id="PTHR24220">
    <property type="entry name" value="IMPORT ATP-BINDING PROTEIN"/>
    <property type="match status" value="1"/>
</dbReference>
<evidence type="ECO:0000256" key="2">
    <source>
        <dbReference type="ARBA" id="ARBA00022475"/>
    </source>
</evidence>
<keyword evidence="3 4" id="KW-0472">Membrane</keyword>
<dbReference type="InterPro" id="IPR003439">
    <property type="entry name" value="ABC_transporter-like_ATP-bd"/>
</dbReference>
<dbReference type="RefSeq" id="WP_002546506.1">
    <property type="nucleotide sequence ID" value="NZ_AP024747.1"/>
</dbReference>
<dbReference type="EMBL" id="AP024747">
    <property type="protein sequence ID" value="BCY25692.1"/>
    <property type="molecule type" value="Genomic_DNA"/>
</dbReference>
<sequence length="112" mass="12246">MTASVLRLDGVSKQFNDGDETIQALARTDLYLFPRGVRRDPWPAGPGKSTLLTVMGGLRTPSTGEVLIDEEPFSGLPEKKRARMRFTKLGFVLQASGLVPFLTVGDQFVLHG</sequence>
<evidence type="ECO:0000256" key="1">
    <source>
        <dbReference type="ARBA" id="ARBA00004236"/>
    </source>
</evidence>
<dbReference type="GO" id="GO:0022857">
    <property type="term" value="F:transmembrane transporter activity"/>
    <property type="evidence" value="ECO:0007669"/>
    <property type="project" value="TreeGrafter"/>
</dbReference>
<evidence type="ECO:0000313" key="6">
    <source>
        <dbReference type="EMBL" id="BCY25692.1"/>
    </source>
</evidence>
<dbReference type="InterPro" id="IPR027417">
    <property type="entry name" value="P-loop_NTPase"/>
</dbReference>
<reference evidence="6" key="1">
    <citation type="submission" date="2021-06" db="EMBL/GenBank/DDBJ databases">
        <title>Genome sequence of Cutibacterium modestum strain KB17-24694.</title>
        <authorList>
            <person name="Dekio I."/>
            <person name="Asahina A."/>
            <person name="Nishida M."/>
        </authorList>
    </citation>
    <scope>NUCLEOTIDE SEQUENCE</scope>
    <source>
        <strain evidence="6">KB17-24694</strain>
    </source>
</reference>
<evidence type="ECO:0000259" key="5">
    <source>
        <dbReference type="Pfam" id="PF00005"/>
    </source>
</evidence>
<proteinExistence type="predicted"/>
<dbReference type="GO" id="GO:0016887">
    <property type="term" value="F:ATP hydrolysis activity"/>
    <property type="evidence" value="ECO:0007669"/>
    <property type="project" value="InterPro"/>
</dbReference>
<dbReference type="Gene3D" id="3.40.50.300">
    <property type="entry name" value="P-loop containing nucleotide triphosphate hydrolases"/>
    <property type="match status" value="1"/>
</dbReference>
<evidence type="ECO:0000313" key="7">
    <source>
        <dbReference type="Proteomes" id="UP000825072"/>
    </source>
</evidence>
<dbReference type="InterPro" id="IPR015854">
    <property type="entry name" value="ABC_transpr_LolD-like"/>
</dbReference>
<dbReference type="Proteomes" id="UP000825072">
    <property type="component" value="Chromosome 1"/>
</dbReference>
<organism evidence="6 7">
    <name type="scientific">Cutibacterium modestum</name>
    <dbReference type="NCBI Taxonomy" id="2559073"/>
    <lineage>
        <taxon>Bacteria</taxon>
        <taxon>Bacillati</taxon>
        <taxon>Actinomycetota</taxon>
        <taxon>Actinomycetes</taxon>
        <taxon>Propionibacteriales</taxon>
        <taxon>Propionibacteriaceae</taxon>
        <taxon>Cutibacterium</taxon>
    </lineage>
</organism>
<dbReference type="SUPFAM" id="SSF52540">
    <property type="entry name" value="P-loop containing nucleoside triphosphate hydrolases"/>
    <property type="match status" value="1"/>
</dbReference>
<accession>A0AAD1KQ45</accession>
<gene>
    <name evidence="6" type="ORF">KB1_16820</name>
</gene>
<evidence type="ECO:0000256" key="3">
    <source>
        <dbReference type="ARBA" id="ARBA00023136"/>
    </source>
</evidence>
<protein>
    <recommendedName>
        <fullName evidence="5">ABC transporter domain-containing protein</fullName>
    </recommendedName>
</protein>
<feature type="transmembrane region" description="Helical" evidence="4">
    <location>
        <begin position="89"/>
        <end position="110"/>
    </location>
</feature>
<dbReference type="Pfam" id="PF00005">
    <property type="entry name" value="ABC_tran"/>
    <property type="match status" value="1"/>
</dbReference>
<keyword evidence="2" id="KW-1003">Cell membrane</keyword>
<dbReference type="GO" id="GO:0005524">
    <property type="term" value="F:ATP binding"/>
    <property type="evidence" value="ECO:0007669"/>
    <property type="project" value="InterPro"/>
</dbReference>
<dbReference type="AlphaFoldDB" id="A0AAD1KQ45"/>